<keyword evidence="4" id="KW-0238">DNA-binding</keyword>
<dbReference type="SUPFAM" id="SSF47226">
    <property type="entry name" value="Histidine-containing phosphotransfer domain, HPT domain"/>
    <property type="match status" value="1"/>
</dbReference>
<dbReference type="PANTHER" id="PTHR48111:SF1">
    <property type="entry name" value="TWO-COMPONENT RESPONSE REGULATOR ORR33"/>
    <property type="match status" value="1"/>
</dbReference>
<dbReference type="GO" id="GO:0006355">
    <property type="term" value="P:regulation of DNA-templated transcription"/>
    <property type="evidence" value="ECO:0007669"/>
    <property type="project" value="TreeGrafter"/>
</dbReference>
<dbReference type="EMBL" id="JAELUP010000003">
    <property type="protein sequence ID" value="MBJ6359960.1"/>
    <property type="molecule type" value="Genomic_DNA"/>
</dbReference>
<dbReference type="NCBIfam" id="TIGR00254">
    <property type="entry name" value="GGDEF"/>
    <property type="match status" value="1"/>
</dbReference>
<dbReference type="Gene3D" id="1.20.120.160">
    <property type="entry name" value="HPT domain"/>
    <property type="match status" value="1"/>
</dbReference>
<evidence type="ECO:0000256" key="5">
    <source>
        <dbReference type="ARBA" id="ARBA00023163"/>
    </source>
</evidence>
<dbReference type="GO" id="GO:0000976">
    <property type="term" value="F:transcription cis-regulatory region binding"/>
    <property type="evidence" value="ECO:0007669"/>
    <property type="project" value="TreeGrafter"/>
</dbReference>
<proteinExistence type="predicted"/>
<keyword evidence="10" id="KW-1185">Reference proteome</keyword>
<dbReference type="GO" id="GO:0032993">
    <property type="term" value="C:protein-DNA complex"/>
    <property type="evidence" value="ECO:0007669"/>
    <property type="project" value="TreeGrafter"/>
</dbReference>
<keyword evidence="1 6" id="KW-0597">Phosphoprotein</keyword>
<dbReference type="Gene3D" id="3.30.70.270">
    <property type="match status" value="1"/>
</dbReference>
<dbReference type="CDD" id="cd00156">
    <property type="entry name" value="REC"/>
    <property type="match status" value="1"/>
</dbReference>
<dbReference type="InterPro" id="IPR011006">
    <property type="entry name" value="CheY-like_superfamily"/>
</dbReference>
<evidence type="ECO:0000256" key="2">
    <source>
        <dbReference type="ARBA" id="ARBA00023012"/>
    </source>
</evidence>
<dbReference type="InterPro" id="IPR039420">
    <property type="entry name" value="WalR-like"/>
</dbReference>
<evidence type="ECO:0000256" key="6">
    <source>
        <dbReference type="PROSITE-ProRule" id="PRU00169"/>
    </source>
</evidence>
<dbReference type="InterPro" id="IPR043128">
    <property type="entry name" value="Rev_trsase/Diguanyl_cyclase"/>
</dbReference>
<dbReference type="Pfam" id="PF00072">
    <property type="entry name" value="Response_reg"/>
    <property type="match status" value="1"/>
</dbReference>
<evidence type="ECO:0000256" key="1">
    <source>
        <dbReference type="ARBA" id="ARBA00022553"/>
    </source>
</evidence>
<dbReference type="SUPFAM" id="SSF52172">
    <property type="entry name" value="CheY-like"/>
    <property type="match status" value="1"/>
</dbReference>
<dbReference type="Pfam" id="PF00990">
    <property type="entry name" value="GGDEF"/>
    <property type="match status" value="1"/>
</dbReference>
<dbReference type="SMART" id="SM00267">
    <property type="entry name" value="GGDEF"/>
    <property type="match status" value="1"/>
</dbReference>
<dbReference type="Gene3D" id="3.40.50.2300">
    <property type="match status" value="1"/>
</dbReference>
<organism evidence="9 10">
    <name type="scientific">Paenibacillus roseus</name>
    <dbReference type="NCBI Taxonomy" id="2798579"/>
    <lineage>
        <taxon>Bacteria</taxon>
        <taxon>Bacillati</taxon>
        <taxon>Bacillota</taxon>
        <taxon>Bacilli</taxon>
        <taxon>Bacillales</taxon>
        <taxon>Paenibacillaceae</taxon>
        <taxon>Paenibacillus</taxon>
    </lineage>
</organism>
<keyword evidence="5" id="KW-0804">Transcription</keyword>
<dbReference type="RefSeq" id="WP_199017485.1">
    <property type="nucleotide sequence ID" value="NZ_JAELUP010000003.1"/>
</dbReference>
<dbReference type="Pfam" id="PF01627">
    <property type="entry name" value="Hpt"/>
    <property type="match status" value="1"/>
</dbReference>
<evidence type="ECO:0000259" key="8">
    <source>
        <dbReference type="PROSITE" id="PS50887"/>
    </source>
</evidence>
<dbReference type="GO" id="GO:0005829">
    <property type="term" value="C:cytosol"/>
    <property type="evidence" value="ECO:0007669"/>
    <property type="project" value="TreeGrafter"/>
</dbReference>
<feature type="domain" description="GGDEF" evidence="8">
    <location>
        <begin position="278"/>
        <end position="406"/>
    </location>
</feature>
<reference evidence="9" key="1">
    <citation type="submission" date="2020-12" db="EMBL/GenBank/DDBJ databases">
        <authorList>
            <person name="Huq M.A."/>
        </authorList>
    </citation>
    <scope>NUCLEOTIDE SEQUENCE</scope>
    <source>
        <strain evidence="9">MAHUQ-46</strain>
    </source>
</reference>
<keyword evidence="3" id="KW-0805">Transcription regulation</keyword>
<sequence length="422" mass="46332">MEKYQLALIARLKEQLELWLEAEQCPHTNPDRHSDQQSVATSDELYRFLHTIRGTSGTIGLSRISEEAASLMNALELQPQDEWPRSDLKQFLSPLVVLVQGEHAAAPVKVDAGKAGSNVKGSLLLVDDDEAILAYLTEELGRRGYGVTATTDPAIALRLVHTSNPDAMVLDLHLQMSSGIDIMLAAREQAAAVHTPVLMMSADMSPTAPVQALRLGADDYIVKPLHATELAARLERLLLRKRVAEELASVDSLTAVLNRTQLPELYREAVSATGNTGHDGFLLMFQLANLEQINLTWGEEAGNAALSGLAQCLSSRLSGESESELQAVVRYSGSRFIVLLRGMEKEAVQIYIERVKQRLSTFWPEGEDRGLITVVYTQMEPALEAANETLHGLLRLSRSAKEIAERPMNEQADKGCILEFGS</sequence>
<accession>A0A934J3W9</accession>
<name>A0A934J3W9_9BACL</name>
<dbReference type="InterPro" id="IPR001789">
    <property type="entry name" value="Sig_transdc_resp-reg_receiver"/>
</dbReference>
<gene>
    <name evidence="9" type="ORF">JFN88_01315</name>
</gene>
<feature type="modified residue" description="4-aspartylphosphate" evidence="6">
    <location>
        <position position="171"/>
    </location>
</feature>
<evidence type="ECO:0000256" key="3">
    <source>
        <dbReference type="ARBA" id="ARBA00023015"/>
    </source>
</evidence>
<evidence type="ECO:0000313" key="9">
    <source>
        <dbReference type="EMBL" id="MBJ6359960.1"/>
    </source>
</evidence>
<dbReference type="InterPro" id="IPR000160">
    <property type="entry name" value="GGDEF_dom"/>
</dbReference>
<dbReference type="SMART" id="SM00448">
    <property type="entry name" value="REC"/>
    <property type="match status" value="1"/>
</dbReference>
<dbReference type="AlphaFoldDB" id="A0A934J3W9"/>
<feature type="domain" description="Response regulatory" evidence="7">
    <location>
        <begin position="122"/>
        <end position="238"/>
    </location>
</feature>
<dbReference type="PROSITE" id="PS50110">
    <property type="entry name" value="RESPONSE_REGULATORY"/>
    <property type="match status" value="1"/>
</dbReference>
<dbReference type="PANTHER" id="PTHR48111">
    <property type="entry name" value="REGULATOR OF RPOS"/>
    <property type="match status" value="1"/>
</dbReference>
<dbReference type="InterPro" id="IPR008207">
    <property type="entry name" value="Sig_transdc_His_kin_Hpt_dom"/>
</dbReference>
<comment type="caution">
    <text evidence="9">The sequence shown here is derived from an EMBL/GenBank/DDBJ whole genome shotgun (WGS) entry which is preliminary data.</text>
</comment>
<evidence type="ECO:0000256" key="4">
    <source>
        <dbReference type="ARBA" id="ARBA00023125"/>
    </source>
</evidence>
<keyword evidence="2" id="KW-0902">Two-component regulatory system</keyword>
<dbReference type="PROSITE" id="PS50887">
    <property type="entry name" value="GGDEF"/>
    <property type="match status" value="1"/>
</dbReference>
<dbReference type="InterPro" id="IPR029787">
    <property type="entry name" value="Nucleotide_cyclase"/>
</dbReference>
<dbReference type="SUPFAM" id="SSF55073">
    <property type="entry name" value="Nucleotide cyclase"/>
    <property type="match status" value="1"/>
</dbReference>
<evidence type="ECO:0000259" key="7">
    <source>
        <dbReference type="PROSITE" id="PS50110"/>
    </source>
</evidence>
<dbReference type="Proteomes" id="UP000640274">
    <property type="component" value="Unassembled WGS sequence"/>
</dbReference>
<protein>
    <submittedName>
        <fullName evidence="9">Response regulator</fullName>
    </submittedName>
</protein>
<dbReference type="InterPro" id="IPR036641">
    <property type="entry name" value="HPT_dom_sf"/>
</dbReference>
<dbReference type="GO" id="GO:0000156">
    <property type="term" value="F:phosphorelay response regulator activity"/>
    <property type="evidence" value="ECO:0007669"/>
    <property type="project" value="TreeGrafter"/>
</dbReference>
<evidence type="ECO:0000313" key="10">
    <source>
        <dbReference type="Proteomes" id="UP000640274"/>
    </source>
</evidence>